<dbReference type="OrthoDB" id="24692at10239"/>
<dbReference type="Proteomes" id="UP000009001">
    <property type="component" value="Segment"/>
</dbReference>
<accession>I6NRD7</accession>
<evidence type="ECO:0000313" key="2">
    <source>
        <dbReference type="Proteomes" id="UP000009001"/>
    </source>
</evidence>
<gene>
    <name evidence="1" type="ORF">KL1_00046</name>
</gene>
<name>I6NRD7_9CAUD</name>
<dbReference type="EMBL" id="JF939047">
    <property type="protein sequence ID" value="AEX56083.1"/>
    <property type="molecule type" value="Genomic_DNA"/>
</dbReference>
<proteinExistence type="predicted"/>
<protein>
    <submittedName>
        <fullName evidence="1">Uncharacterized protein</fullName>
    </submittedName>
</protein>
<dbReference type="KEGG" id="vg:13405573"/>
<sequence length="66" mass="7288">MNCVPCELARARIKAGALALVGWPADRIAAHLSACYGERYYVEGGTLYRASKLPPYEPFVIKEYAP</sequence>
<dbReference type="RefSeq" id="YP_006560797.1">
    <property type="nucleotide sequence ID" value="NC_018278.1"/>
</dbReference>
<dbReference type="GeneID" id="13405573"/>
<organism evidence="1 2">
    <name type="scientific">Burkholderia phage vB_BceS_KL1</name>
    <dbReference type="NCBI Taxonomy" id="1132026"/>
    <lineage>
        <taxon>Viruses</taxon>
        <taxon>Duplodnaviria</taxon>
        <taxon>Heunggongvirae</taxon>
        <taxon>Uroviricota</taxon>
        <taxon>Caudoviricetes</taxon>
        <taxon>Jondennisvirinae</taxon>
        <taxon>Kilunavirus</taxon>
        <taxon>Kilunavirus KL1</taxon>
    </lineage>
</organism>
<keyword evidence="2" id="KW-1185">Reference proteome</keyword>
<reference evidence="1 2" key="1">
    <citation type="journal article" date="2012" name="BMC Genomics">
        <title>Comparative analysis of two phenotypically-similar but genomically-distinct Burkholderia cenocepacia-specific bacteriophages.</title>
        <authorList>
            <person name="Lynch K.H."/>
            <person name="Stothard P."/>
            <person name="Dennis J.J."/>
        </authorList>
    </citation>
    <scope>NUCLEOTIDE SEQUENCE [LARGE SCALE GENOMIC DNA]</scope>
</reference>
<evidence type="ECO:0000313" key="1">
    <source>
        <dbReference type="EMBL" id="AEX56083.1"/>
    </source>
</evidence>